<dbReference type="GO" id="GO:0004519">
    <property type="term" value="F:endonuclease activity"/>
    <property type="evidence" value="ECO:0007669"/>
    <property type="project" value="UniProtKB-KW"/>
</dbReference>
<dbReference type="GO" id="GO:0016787">
    <property type="term" value="F:hydrolase activity"/>
    <property type="evidence" value="ECO:0007669"/>
    <property type="project" value="UniProtKB-KW"/>
</dbReference>
<dbReference type="InterPro" id="IPR043502">
    <property type="entry name" value="DNA/RNA_pol_sf"/>
</dbReference>
<dbReference type="Gene3D" id="3.10.20.370">
    <property type="match status" value="1"/>
</dbReference>
<keyword evidence="3" id="KW-0540">Nuclease</keyword>
<dbReference type="OrthoDB" id="10066365at2759"/>
<keyword evidence="1" id="KW-0808">Transferase</keyword>
<dbReference type="SUPFAM" id="SSF56672">
    <property type="entry name" value="DNA/RNA polymerases"/>
    <property type="match status" value="1"/>
</dbReference>
<organism evidence="8 9">
    <name type="scientific">Anabarilius grahami</name>
    <name type="common">Kanglang fish</name>
    <name type="synonym">Barilius grahami</name>
    <dbReference type="NCBI Taxonomy" id="495550"/>
    <lineage>
        <taxon>Eukaryota</taxon>
        <taxon>Metazoa</taxon>
        <taxon>Chordata</taxon>
        <taxon>Craniata</taxon>
        <taxon>Vertebrata</taxon>
        <taxon>Euteleostomi</taxon>
        <taxon>Actinopterygii</taxon>
        <taxon>Neopterygii</taxon>
        <taxon>Teleostei</taxon>
        <taxon>Ostariophysi</taxon>
        <taxon>Cypriniformes</taxon>
        <taxon>Xenocyprididae</taxon>
        <taxon>Xenocypridinae</taxon>
        <taxon>Xenocypridinae incertae sedis</taxon>
        <taxon>Anabarilius</taxon>
    </lineage>
</organism>
<name>A0A3N0YX08_ANAGA</name>
<evidence type="ECO:0000256" key="1">
    <source>
        <dbReference type="ARBA" id="ARBA00022679"/>
    </source>
</evidence>
<evidence type="ECO:0000313" key="8">
    <source>
        <dbReference type="EMBL" id="ROL50856.1"/>
    </source>
</evidence>
<keyword evidence="5" id="KW-0378">Hydrolase</keyword>
<dbReference type="CDD" id="cd09274">
    <property type="entry name" value="RNase_HI_RT_Ty3"/>
    <property type="match status" value="1"/>
</dbReference>
<keyword evidence="9" id="KW-1185">Reference proteome</keyword>
<dbReference type="PANTHER" id="PTHR37984">
    <property type="entry name" value="PROTEIN CBG26694"/>
    <property type="match status" value="1"/>
</dbReference>
<feature type="domain" description="Reverse transcriptase RNase H-like" evidence="7">
    <location>
        <begin position="163"/>
        <end position="254"/>
    </location>
</feature>
<keyword evidence="6" id="KW-0695">RNA-directed DNA polymerase</keyword>
<dbReference type="Proteomes" id="UP000281406">
    <property type="component" value="Unassembled WGS sequence"/>
</dbReference>
<sequence length="344" mass="38662">MADFSLPPPPPFLALPGEPPIPWPRWLQSFETYLIMAGLTEVSAARKKALLQHCLGAEGQRVLGTISDTGENTYEQSVTALNEHFAAPQSVLLLRFIFRRRHQLPGESVHQYVANLRGLANSCKFGGLHDEMIRDQLIEHTSDNKIRETLLLQPDDLTLSRAIAVAVLSQVQEGVEKPIAFASQALNPTEQRYSVGEREALSCLCACERWHLYLYGRHFTLRTDHHALVTLLATSGAGHRPLSLHRWYDRLRQYNYSLQFTPGRENVVADLLFCSVPAPEITEDFRPDTDIIQLLHTSAVRGITTGAENCFRTGPCLLSAPHLHPRRLALTCLRRAEAICPHQR</sequence>
<evidence type="ECO:0000256" key="6">
    <source>
        <dbReference type="ARBA" id="ARBA00022918"/>
    </source>
</evidence>
<dbReference type="AlphaFoldDB" id="A0A3N0YX08"/>
<evidence type="ECO:0000256" key="4">
    <source>
        <dbReference type="ARBA" id="ARBA00022759"/>
    </source>
</evidence>
<protein>
    <submittedName>
        <fullName evidence="8">Retrovirus-related Pol polyprotein from transposon opus</fullName>
    </submittedName>
</protein>
<comment type="caution">
    <text evidence="8">The sequence shown here is derived from an EMBL/GenBank/DDBJ whole genome shotgun (WGS) entry which is preliminary data.</text>
</comment>
<dbReference type="Pfam" id="PF17917">
    <property type="entry name" value="RT_RNaseH"/>
    <property type="match status" value="1"/>
</dbReference>
<dbReference type="EMBL" id="RJVU01019434">
    <property type="protein sequence ID" value="ROL50856.1"/>
    <property type="molecule type" value="Genomic_DNA"/>
</dbReference>
<evidence type="ECO:0000313" key="9">
    <source>
        <dbReference type="Proteomes" id="UP000281406"/>
    </source>
</evidence>
<evidence type="ECO:0000259" key="7">
    <source>
        <dbReference type="Pfam" id="PF17917"/>
    </source>
</evidence>
<evidence type="ECO:0000256" key="2">
    <source>
        <dbReference type="ARBA" id="ARBA00022695"/>
    </source>
</evidence>
<evidence type="ECO:0000256" key="3">
    <source>
        <dbReference type="ARBA" id="ARBA00022722"/>
    </source>
</evidence>
<dbReference type="GO" id="GO:0003964">
    <property type="term" value="F:RNA-directed DNA polymerase activity"/>
    <property type="evidence" value="ECO:0007669"/>
    <property type="project" value="UniProtKB-KW"/>
</dbReference>
<accession>A0A3N0YX08</accession>
<keyword evidence="4" id="KW-0255">Endonuclease</keyword>
<reference evidence="8 9" key="1">
    <citation type="submission" date="2018-10" db="EMBL/GenBank/DDBJ databases">
        <title>Genome assembly for a Yunnan-Guizhou Plateau 3E fish, Anabarilius grahami (Regan), and its evolutionary and genetic applications.</title>
        <authorList>
            <person name="Jiang W."/>
        </authorList>
    </citation>
    <scope>NUCLEOTIDE SEQUENCE [LARGE SCALE GENOMIC DNA]</scope>
    <source>
        <strain evidence="8">AG-KIZ</strain>
        <tissue evidence="8">Muscle</tissue>
    </source>
</reference>
<keyword evidence="2" id="KW-0548">Nucleotidyltransferase</keyword>
<evidence type="ECO:0000256" key="5">
    <source>
        <dbReference type="ARBA" id="ARBA00022801"/>
    </source>
</evidence>
<dbReference type="InterPro" id="IPR050951">
    <property type="entry name" value="Retrovirus_Pol_polyprotein"/>
</dbReference>
<proteinExistence type="predicted"/>
<dbReference type="PANTHER" id="PTHR37984:SF15">
    <property type="entry name" value="INTEGRASE CATALYTIC DOMAIN-CONTAINING PROTEIN"/>
    <property type="match status" value="1"/>
</dbReference>
<dbReference type="InterPro" id="IPR041373">
    <property type="entry name" value="RT_RNaseH"/>
</dbReference>
<gene>
    <name evidence="8" type="ORF">DPX16_15100</name>
</gene>